<keyword evidence="2" id="KW-0808">Transferase</keyword>
<dbReference type="PROSITE" id="PS51186">
    <property type="entry name" value="GNAT"/>
    <property type="match status" value="1"/>
</dbReference>
<accession>A0A5Q0Q9I2</accession>
<dbReference type="Proteomes" id="UP000326921">
    <property type="component" value="Chromosome"/>
</dbReference>
<evidence type="ECO:0000313" key="2">
    <source>
        <dbReference type="EMBL" id="QGA25789.1"/>
    </source>
</evidence>
<dbReference type="EMBL" id="CP045652">
    <property type="protein sequence ID" value="QGA25789.1"/>
    <property type="molecule type" value="Genomic_DNA"/>
</dbReference>
<dbReference type="InterPro" id="IPR016181">
    <property type="entry name" value="Acyl_CoA_acyltransferase"/>
</dbReference>
<organism evidence="2 3">
    <name type="scientific">Sphingobacterium zhuxiongii</name>
    <dbReference type="NCBI Taxonomy" id="2662364"/>
    <lineage>
        <taxon>Bacteria</taxon>
        <taxon>Pseudomonadati</taxon>
        <taxon>Bacteroidota</taxon>
        <taxon>Sphingobacteriia</taxon>
        <taxon>Sphingobacteriales</taxon>
        <taxon>Sphingobacteriaceae</taxon>
        <taxon>Sphingobacterium</taxon>
    </lineage>
</organism>
<evidence type="ECO:0000259" key="1">
    <source>
        <dbReference type="PROSITE" id="PS51186"/>
    </source>
</evidence>
<dbReference type="RefSeq" id="WP_153510111.1">
    <property type="nucleotide sequence ID" value="NZ_CP045652.1"/>
</dbReference>
<dbReference type="SUPFAM" id="SSF55729">
    <property type="entry name" value="Acyl-CoA N-acyltransferases (Nat)"/>
    <property type="match status" value="1"/>
</dbReference>
<sequence length="154" mass="18085">MKELNIRPYQVDDYELVLRLFNTNVPSYFAEEERNDLIEYLNNEREEYFVIEQDTHLVGAGGINYKGNDAYISWDFVDASLQGLGIGKQLLSHRLEIIKSNKTVERIIVRTSQFAFKFYEKNGFVAIETHKDYWAPGIDMIYMTYKDKKVNNGH</sequence>
<dbReference type="CDD" id="cd04301">
    <property type="entry name" value="NAT_SF"/>
    <property type="match status" value="1"/>
</dbReference>
<name>A0A5Q0Q9I2_9SPHI</name>
<dbReference type="KEGG" id="sphe:GFH32_05400"/>
<dbReference type="GO" id="GO:0016747">
    <property type="term" value="F:acyltransferase activity, transferring groups other than amino-acyl groups"/>
    <property type="evidence" value="ECO:0007669"/>
    <property type="project" value="InterPro"/>
</dbReference>
<dbReference type="InterPro" id="IPR000182">
    <property type="entry name" value="GNAT_dom"/>
</dbReference>
<feature type="domain" description="N-acetyltransferase" evidence="1">
    <location>
        <begin position="4"/>
        <end position="148"/>
    </location>
</feature>
<gene>
    <name evidence="2" type="ORF">GFH32_05400</name>
</gene>
<dbReference type="Gene3D" id="3.40.630.30">
    <property type="match status" value="1"/>
</dbReference>
<proteinExistence type="predicted"/>
<keyword evidence="3" id="KW-1185">Reference proteome</keyword>
<evidence type="ECO:0000313" key="3">
    <source>
        <dbReference type="Proteomes" id="UP000326921"/>
    </source>
</evidence>
<dbReference type="Pfam" id="PF13673">
    <property type="entry name" value="Acetyltransf_10"/>
    <property type="match status" value="1"/>
</dbReference>
<dbReference type="AlphaFoldDB" id="A0A5Q0Q9I2"/>
<reference evidence="2 3" key="1">
    <citation type="submission" date="2019-10" db="EMBL/GenBank/DDBJ databases">
        <authorList>
            <person name="Dong K."/>
        </authorList>
    </citation>
    <scope>NUCLEOTIDE SEQUENCE [LARGE SCALE GENOMIC DNA]</scope>
    <source>
        <strain evidence="3">dk4302</strain>
    </source>
</reference>
<protein>
    <submittedName>
        <fullName evidence="2">GNAT family N-acetyltransferase</fullName>
    </submittedName>
</protein>